<protein>
    <submittedName>
        <fullName evidence="1">Uncharacterized protein</fullName>
    </submittedName>
</protein>
<comment type="caution">
    <text evidence="1">The sequence shown here is derived from an EMBL/GenBank/DDBJ whole genome shotgun (WGS) entry which is preliminary data.</text>
</comment>
<sequence length="91" mass="9951">MHQASLALIKKLEAVGNLVRDSVPVSDNEANNAVIRIWAKKCFDPKMKNHVEFLGIADTRKGANVAGGRGFYLKGDGVWLNQALINFGLDL</sequence>
<reference evidence="1 2" key="1">
    <citation type="journal article" date="2020" name="Mol. Plant">
        <title>The Chromosome-Based Rubber Tree Genome Provides New Insights into Spurge Genome Evolution and Rubber Biosynthesis.</title>
        <authorList>
            <person name="Liu J."/>
            <person name="Shi C."/>
            <person name="Shi C.C."/>
            <person name="Li W."/>
            <person name="Zhang Q.J."/>
            <person name="Zhang Y."/>
            <person name="Li K."/>
            <person name="Lu H.F."/>
            <person name="Shi C."/>
            <person name="Zhu S.T."/>
            <person name="Xiao Z.Y."/>
            <person name="Nan H."/>
            <person name="Yue Y."/>
            <person name="Zhu X.G."/>
            <person name="Wu Y."/>
            <person name="Hong X.N."/>
            <person name="Fan G.Y."/>
            <person name="Tong Y."/>
            <person name="Zhang D."/>
            <person name="Mao C.L."/>
            <person name="Liu Y.L."/>
            <person name="Hao S.J."/>
            <person name="Liu W.Q."/>
            <person name="Lv M.Q."/>
            <person name="Zhang H.B."/>
            <person name="Liu Y."/>
            <person name="Hu-Tang G.R."/>
            <person name="Wang J.P."/>
            <person name="Wang J.H."/>
            <person name="Sun Y.H."/>
            <person name="Ni S.B."/>
            <person name="Chen W.B."/>
            <person name="Zhang X.C."/>
            <person name="Jiao Y.N."/>
            <person name="Eichler E.E."/>
            <person name="Li G.H."/>
            <person name="Liu X."/>
            <person name="Gao L.Z."/>
        </authorList>
    </citation>
    <scope>NUCLEOTIDE SEQUENCE [LARGE SCALE GENOMIC DNA]</scope>
    <source>
        <strain evidence="2">cv. GT1</strain>
        <tissue evidence="1">Leaf</tissue>
    </source>
</reference>
<proteinExistence type="predicted"/>
<organism evidence="1 2">
    <name type="scientific">Hevea brasiliensis</name>
    <name type="common">Para rubber tree</name>
    <name type="synonym">Siphonia brasiliensis</name>
    <dbReference type="NCBI Taxonomy" id="3981"/>
    <lineage>
        <taxon>Eukaryota</taxon>
        <taxon>Viridiplantae</taxon>
        <taxon>Streptophyta</taxon>
        <taxon>Embryophyta</taxon>
        <taxon>Tracheophyta</taxon>
        <taxon>Spermatophyta</taxon>
        <taxon>Magnoliopsida</taxon>
        <taxon>eudicotyledons</taxon>
        <taxon>Gunneridae</taxon>
        <taxon>Pentapetalae</taxon>
        <taxon>rosids</taxon>
        <taxon>fabids</taxon>
        <taxon>Malpighiales</taxon>
        <taxon>Euphorbiaceae</taxon>
        <taxon>Crotonoideae</taxon>
        <taxon>Micrandreae</taxon>
        <taxon>Hevea</taxon>
    </lineage>
</organism>
<dbReference type="GO" id="GO:0005524">
    <property type="term" value="F:ATP binding"/>
    <property type="evidence" value="ECO:0007669"/>
    <property type="project" value="InterPro"/>
</dbReference>
<dbReference type="PANTHER" id="PTHR11778">
    <property type="entry name" value="SERYL-TRNA SYNTHETASE"/>
    <property type="match status" value="1"/>
</dbReference>
<name>A0A6A6MA14_HEVBR</name>
<evidence type="ECO:0000313" key="1">
    <source>
        <dbReference type="EMBL" id="KAF2308799.1"/>
    </source>
</evidence>
<dbReference type="GO" id="GO:0004828">
    <property type="term" value="F:serine-tRNA ligase activity"/>
    <property type="evidence" value="ECO:0007669"/>
    <property type="project" value="InterPro"/>
</dbReference>
<dbReference type="InterPro" id="IPR002317">
    <property type="entry name" value="Ser-tRNA-ligase_type_1"/>
</dbReference>
<gene>
    <name evidence="1" type="ORF">GH714_019682</name>
</gene>
<dbReference type="GO" id="GO:0006434">
    <property type="term" value="P:seryl-tRNA aminoacylation"/>
    <property type="evidence" value="ECO:0007669"/>
    <property type="project" value="InterPro"/>
</dbReference>
<dbReference type="Gene3D" id="3.30.930.10">
    <property type="entry name" value="Bira Bifunctional Protein, Domain 2"/>
    <property type="match status" value="1"/>
</dbReference>
<dbReference type="EMBL" id="JAAGAX010000007">
    <property type="protein sequence ID" value="KAF2308799.1"/>
    <property type="molecule type" value="Genomic_DNA"/>
</dbReference>
<dbReference type="Proteomes" id="UP000467840">
    <property type="component" value="Chromosome 17"/>
</dbReference>
<accession>A0A6A6MA14</accession>
<dbReference type="AlphaFoldDB" id="A0A6A6MA14"/>
<evidence type="ECO:0000313" key="2">
    <source>
        <dbReference type="Proteomes" id="UP000467840"/>
    </source>
</evidence>
<dbReference type="InterPro" id="IPR045864">
    <property type="entry name" value="aa-tRNA-synth_II/BPL/LPL"/>
</dbReference>
<keyword evidence="2" id="KW-1185">Reference proteome</keyword>